<organism evidence="1 2">
    <name type="scientific">Vespula pensylvanica</name>
    <name type="common">Western yellow jacket</name>
    <name type="synonym">Wasp</name>
    <dbReference type="NCBI Taxonomy" id="30213"/>
    <lineage>
        <taxon>Eukaryota</taxon>
        <taxon>Metazoa</taxon>
        <taxon>Ecdysozoa</taxon>
        <taxon>Arthropoda</taxon>
        <taxon>Hexapoda</taxon>
        <taxon>Insecta</taxon>
        <taxon>Pterygota</taxon>
        <taxon>Neoptera</taxon>
        <taxon>Endopterygota</taxon>
        <taxon>Hymenoptera</taxon>
        <taxon>Apocrita</taxon>
        <taxon>Aculeata</taxon>
        <taxon>Vespoidea</taxon>
        <taxon>Vespidae</taxon>
        <taxon>Vespinae</taxon>
        <taxon>Vespula</taxon>
    </lineage>
</organism>
<protein>
    <submittedName>
        <fullName evidence="1">Uncharacterized protein</fullName>
    </submittedName>
</protein>
<sequence>MTFARSLKNLSMSEHKCETFKLNLASTRDLHTDVTPSDGELHQDLRQKVDDARDIKRLFDIVQLSVNDYVVKCSQNSGILLSKSYTSCGNTNQFHILNNSNECKRYFMLIPKQTTKQTNLKGESRMDMVLKVAVSDRYSREQLLQETLKWMAALRIGSLRETLLYELFYILVWQTRTSSLKLKPMIDQ</sequence>
<name>A0A834NKH6_VESPE</name>
<keyword evidence="2" id="KW-1185">Reference proteome</keyword>
<evidence type="ECO:0000313" key="2">
    <source>
        <dbReference type="Proteomes" id="UP000600918"/>
    </source>
</evidence>
<proteinExistence type="predicted"/>
<evidence type="ECO:0000313" key="1">
    <source>
        <dbReference type="EMBL" id="KAF7412772.1"/>
    </source>
</evidence>
<comment type="caution">
    <text evidence="1">The sequence shown here is derived from an EMBL/GenBank/DDBJ whole genome shotgun (WGS) entry which is preliminary data.</text>
</comment>
<gene>
    <name evidence="1" type="ORF">H0235_012623</name>
</gene>
<dbReference type="AlphaFoldDB" id="A0A834NKH6"/>
<dbReference type="Proteomes" id="UP000600918">
    <property type="component" value="Unassembled WGS sequence"/>
</dbReference>
<reference evidence="1" key="1">
    <citation type="journal article" date="2020" name="G3 (Bethesda)">
        <title>High-Quality Assemblies for Three Invasive Social Wasps from the &lt;i&gt;Vespula&lt;/i&gt; Genus.</title>
        <authorList>
            <person name="Harrop T.W.R."/>
            <person name="Guhlin J."/>
            <person name="McLaughlin G.M."/>
            <person name="Permina E."/>
            <person name="Stockwell P."/>
            <person name="Gilligan J."/>
            <person name="Le Lec M.F."/>
            <person name="Gruber M.A.M."/>
            <person name="Quinn O."/>
            <person name="Lovegrove M."/>
            <person name="Duncan E.J."/>
            <person name="Remnant E.J."/>
            <person name="Van Eeckhoven J."/>
            <person name="Graham B."/>
            <person name="Knapp R.A."/>
            <person name="Langford K.W."/>
            <person name="Kronenberg Z."/>
            <person name="Press M.O."/>
            <person name="Eacker S.M."/>
            <person name="Wilson-Rankin E.E."/>
            <person name="Purcell J."/>
            <person name="Lester P.J."/>
            <person name="Dearden P.K."/>
        </authorList>
    </citation>
    <scope>NUCLEOTIDE SEQUENCE</scope>
    <source>
        <strain evidence="1">Volc-1</strain>
    </source>
</reference>
<dbReference type="EMBL" id="JACSDY010000012">
    <property type="protein sequence ID" value="KAF7412772.1"/>
    <property type="molecule type" value="Genomic_DNA"/>
</dbReference>
<accession>A0A834NKH6</accession>